<dbReference type="InterPro" id="IPR003010">
    <property type="entry name" value="C-N_Hydrolase"/>
</dbReference>
<sequence>MGRLLNVGIIQMPVSKDTAVNLNYIEKKVNDLMGSYHRPELIVGVEGGIGYFTPQEIPGPITKYLAAIAKKHQIYFIPGTMYEKKEEGFYNSAPIFNPKGELLAVYRKMAPWRPAEDGALPGREYVVFDIPEKQTKVGVQICYDLNFPEISRNETLMGAEVLVKLTMDPEELYHLNKPVHYTRALENQAFLVSTNGVGFFGGTSLYGNSLVMNPEGHLLWEAGTQETVATITLDLDLVARSRIYGTIFMDHYLQHLYEYAFPMPYSNNILDAPLYTALTKAPGNIQEYENQVKEIGLLEIGKSTGDMLDTVRLEENLIEFLNANTK</sequence>
<organism evidence="4 5">
    <name type="scientific">Sinanaerobacter chloroacetimidivorans</name>
    <dbReference type="NCBI Taxonomy" id="2818044"/>
    <lineage>
        <taxon>Bacteria</taxon>
        <taxon>Bacillati</taxon>
        <taxon>Bacillota</taxon>
        <taxon>Clostridia</taxon>
        <taxon>Peptostreptococcales</taxon>
        <taxon>Anaerovoracaceae</taxon>
        <taxon>Sinanaerobacter</taxon>
    </lineage>
</organism>
<dbReference type="RefSeq" id="WP_227020105.1">
    <property type="nucleotide sequence ID" value="NZ_JAGSND010000019.1"/>
</dbReference>
<feature type="domain" description="CN hydrolase" evidence="3">
    <location>
        <begin position="5"/>
        <end position="237"/>
    </location>
</feature>
<name>A0A8J7W6G8_9FIRM</name>
<reference evidence="4" key="1">
    <citation type="submission" date="2021-04" db="EMBL/GenBank/DDBJ databases">
        <title>Sinoanaerobacter chloroacetimidivorans sp. nov., an obligate anaerobic bacterium isolated from anaerobic sludge.</title>
        <authorList>
            <person name="Bao Y."/>
        </authorList>
    </citation>
    <scope>NUCLEOTIDE SEQUENCE</scope>
    <source>
        <strain evidence="4">BAD-6</strain>
    </source>
</reference>
<keyword evidence="5" id="KW-1185">Reference proteome</keyword>
<evidence type="ECO:0000259" key="3">
    <source>
        <dbReference type="PROSITE" id="PS50263"/>
    </source>
</evidence>
<dbReference type="PROSITE" id="PS01227">
    <property type="entry name" value="UPF0012"/>
    <property type="match status" value="1"/>
</dbReference>
<dbReference type="Pfam" id="PF00795">
    <property type="entry name" value="CN_hydrolase"/>
    <property type="match status" value="1"/>
</dbReference>
<dbReference type="CDD" id="cd07197">
    <property type="entry name" value="nitrilase"/>
    <property type="match status" value="1"/>
</dbReference>
<dbReference type="AlphaFoldDB" id="A0A8J7W6G8"/>
<evidence type="ECO:0000313" key="4">
    <source>
        <dbReference type="EMBL" id="MBR0599973.1"/>
    </source>
</evidence>
<dbReference type="InterPro" id="IPR001110">
    <property type="entry name" value="UPF0012_CS"/>
</dbReference>
<proteinExistence type="inferred from homology"/>
<dbReference type="GO" id="GO:0016811">
    <property type="term" value="F:hydrolase activity, acting on carbon-nitrogen (but not peptide) bonds, in linear amides"/>
    <property type="evidence" value="ECO:0007669"/>
    <property type="project" value="TreeGrafter"/>
</dbReference>
<evidence type="ECO:0000256" key="1">
    <source>
        <dbReference type="ARBA" id="ARBA00010613"/>
    </source>
</evidence>
<reference evidence="4" key="2">
    <citation type="submission" date="2021-04" db="EMBL/GenBank/DDBJ databases">
        <authorList>
            <person name="Liu J."/>
        </authorList>
    </citation>
    <scope>NUCLEOTIDE SEQUENCE</scope>
    <source>
        <strain evidence="4">BAD-6</strain>
    </source>
</reference>
<evidence type="ECO:0000256" key="2">
    <source>
        <dbReference type="ARBA" id="ARBA00022801"/>
    </source>
</evidence>
<dbReference type="InterPro" id="IPR036526">
    <property type="entry name" value="C-N_Hydrolase_sf"/>
</dbReference>
<protein>
    <submittedName>
        <fullName evidence="4">Carbon-nitrogen hydrolase family protein</fullName>
    </submittedName>
</protein>
<gene>
    <name evidence="4" type="ORF">KCX82_18990</name>
</gene>
<evidence type="ECO:0000313" key="5">
    <source>
        <dbReference type="Proteomes" id="UP000675664"/>
    </source>
</evidence>
<dbReference type="PANTHER" id="PTHR43674:SF2">
    <property type="entry name" value="BETA-UREIDOPROPIONASE"/>
    <property type="match status" value="1"/>
</dbReference>
<keyword evidence="2 4" id="KW-0378">Hydrolase</keyword>
<comment type="caution">
    <text evidence="4">The sequence shown here is derived from an EMBL/GenBank/DDBJ whole genome shotgun (WGS) entry which is preliminary data.</text>
</comment>
<accession>A0A8J7W6G8</accession>
<dbReference type="Proteomes" id="UP000675664">
    <property type="component" value="Unassembled WGS sequence"/>
</dbReference>
<comment type="similarity">
    <text evidence="1">Belongs to the carbon-nitrogen hydrolase superfamily. NIT1/NIT2 family.</text>
</comment>
<dbReference type="SUPFAM" id="SSF56317">
    <property type="entry name" value="Carbon-nitrogen hydrolase"/>
    <property type="match status" value="1"/>
</dbReference>
<dbReference type="Gene3D" id="3.60.110.10">
    <property type="entry name" value="Carbon-nitrogen hydrolase"/>
    <property type="match status" value="1"/>
</dbReference>
<dbReference type="PANTHER" id="PTHR43674">
    <property type="entry name" value="NITRILASE C965.09-RELATED"/>
    <property type="match status" value="1"/>
</dbReference>
<dbReference type="EMBL" id="JAGSND010000019">
    <property type="protein sequence ID" value="MBR0599973.1"/>
    <property type="molecule type" value="Genomic_DNA"/>
</dbReference>
<dbReference type="InterPro" id="IPR050345">
    <property type="entry name" value="Aliph_Amidase/BUP"/>
</dbReference>
<dbReference type="PROSITE" id="PS50263">
    <property type="entry name" value="CN_HYDROLASE"/>
    <property type="match status" value="1"/>
</dbReference>